<dbReference type="EMBL" id="RXIC02000024">
    <property type="protein sequence ID" value="KAB1208861.1"/>
    <property type="molecule type" value="Genomic_DNA"/>
</dbReference>
<evidence type="ECO:0000256" key="7">
    <source>
        <dbReference type="ARBA" id="ARBA00022968"/>
    </source>
</evidence>
<evidence type="ECO:0000256" key="10">
    <source>
        <dbReference type="ARBA" id="ARBA00023136"/>
    </source>
</evidence>
<evidence type="ECO:0000256" key="12">
    <source>
        <dbReference type="ARBA" id="ARBA00023316"/>
    </source>
</evidence>
<keyword evidence="9 13" id="KW-0333">Golgi apparatus</keyword>
<keyword evidence="8" id="KW-1133">Transmembrane helix</keyword>
<dbReference type="SUPFAM" id="SSF53448">
    <property type="entry name" value="Nucleotide-diphospho-sugar transferases"/>
    <property type="match status" value="1"/>
</dbReference>
<dbReference type="InterPro" id="IPR002495">
    <property type="entry name" value="Glyco_trans_8"/>
</dbReference>
<dbReference type="Pfam" id="PF01501">
    <property type="entry name" value="Glyco_transf_8"/>
    <property type="match status" value="1"/>
</dbReference>
<dbReference type="Proteomes" id="UP000516437">
    <property type="component" value="Chromosome 6"/>
</dbReference>
<comment type="caution">
    <text evidence="15">The sequence shown here is derived from an EMBL/GenBank/DDBJ whole genome shotgun (WGS) entry which is preliminary data.</text>
</comment>
<dbReference type="Pfam" id="PF25557">
    <property type="entry name" value="GAUT_1"/>
    <property type="match status" value="1"/>
</dbReference>
<feature type="region of interest" description="Disordered" evidence="14">
    <location>
        <begin position="48"/>
        <end position="93"/>
    </location>
</feature>
<evidence type="ECO:0000256" key="11">
    <source>
        <dbReference type="ARBA" id="ARBA00023180"/>
    </source>
</evidence>
<dbReference type="Gene3D" id="3.90.550.10">
    <property type="entry name" value="Spore Coat Polysaccharide Biosynthesis Protein SpsA, Chain A"/>
    <property type="match status" value="1"/>
</dbReference>
<evidence type="ECO:0000256" key="5">
    <source>
        <dbReference type="ARBA" id="ARBA00022679"/>
    </source>
</evidence>
<evidence type="ECO:0000256" key="13">
    <source>
        <dbReference type="RuleBase" id="RU362027"/>
    </source>
</evidence>
<evidence type="ECO:0000256" key="14">
    <source>
        <dbReference type="SAM" id="MobiDB-lite"/>
    </source>
</evidence>
<keyword evidence="5 15" id="KW-0808">Transferase</keyword>
<feature type="compositionally biased region" description="Basic and acidic residues" evidence="14">
    <location>
        <begin position="67"/>
        <end position="80"/>
    </location>
</feature>
<organism evidence="15 16">
    <name type="scientific">Morella rubra</name>
    <name type="common">Chinese bayberry</name>
    <dbReference type="NCBI Taxonomy" id="262757"/>
    <lineage>
        <taxon>Eukaryota</taxon>
        <taxon>Viridiplantae</taxon>
        <taxon>Streptophyta</taxon>
        <taxon>Embryophyta</taxon>
        <taxon>Tracheophyta</taxon>
        <taxon>Spermatophyta</taxon>
        <taxon>Magnoliopsida</taxon>
        <taxon>eudicotyledons</taxon>
        <taxon>Gunneridae</taxon>
        <taxon>Pentapetalae</taxon>
        <taxon>rosids</taxon>
        <taxon>fabids</taxon>
        <taxon>Fagales</taxon>
        <taxon>Myricaceae</taxon>
        <taxon>Morella</taxon>
    </lineage>
</organism>
<keyword evidence="10" id="KW-0472">Membrane</keyword>
<evidence type="ECO:0000256" key="3">
    <source>
        <dbReference type="ARBA" id="ARBA00006351"/>
    </source>
</evidence>
<reference evidence="15 16" key="1">
    <citation type="journal article" date="2019" name="Plant Biotechnol. J.">
        <title>The red bayberry genome and genetic basis of sex determination.</title>
        <authorList>
            <person name="Jia H.M."/>
            <person name="Jia H.J."/>
            <person name="Cai Q.L."/>
            <person name="Wang Y."/>
            <person name="Zhao H.B."/>
            <person name="Yang W.F."/>
            <person name="Wang G.Y."/>
            <person name="Li Y.H."/>
            <person name="Zhan D.L."/>
            <person name="Shen Y.T."/>
            <person name="Niu Q.F."/>
            <person name="Chang L."/>
            <person name="Qiu J."/>
            <person name="Zhao L."/>
            <person name="Xie H.B."/>
            <person name="Fu W.Y."/>
            <person name="Jin J."/>
            <person name="Li X.W."/>
            <person name="Jiao Y."/>
            <person name="Zhou C.C."/>
            <person name="Tu T."/>
            <person name="Chai C.Y."/>
            <person name="Gao J.L."/>
            <person name="Fan L.J."/>
            <person name="van de Weg E."/>
            <person name="Wang J.Y."/>
            <person name="Gao Z.S."/>
        </authorList>
    </citation>
    <scope>NUCLEOTIDE SEQUENCE [LARGE SCALE GENOMIC DNA]</scope>
    <source>
        <tissue evidence="15">Leaves</tissue>
    </source>
</reference>
<feature type="compositionally biased region" description="Polar residues" evidence="14">
    <location>
        <begin position="81"/>
        <end position="90"/>
    </location>
</feature>
<comment type="similarity">
    <text evidence="3 13">Belongs to the glycosyltransferase 8 family.</text>
</comment>
<protein>
    <recommendedName>
        <fullName evidence="13">Hexosyltransferase</fullName>
        <ecNumber evidence="13">2.4.1.-</ecNumber>
    </recommendedName>
</protein>
<dbReference type="OrthoDB" id="411524at2759"/>
<keyword evidence="7" id="KW-0735">Signal-anchor</keyword>
<dbReference type="AlphaFoldDB" id="A0A6A1V855"/>
<keyword evidence="6" id="KW-0812">Transmembrane</keyword>
<dbReference type="PANTHER" id="PTHR32116:SF0">
    <property type="entry name" value="GALACTURONOSYLTRANSFERASE 6-RELATED"/>
    <property type="match status" value="1"/>
</dbReference>
<dbReference type="InterPro" id="IPR029993">
    <property type="entry name" value="GAUT"/>
</dbReference>
<gene>
    <name evidence="15" type="ORF">CJ030_MR6G011297</name>
</gene>
<dbReference type="UniPathway" id="UPA00845"/>
<evidence type="ECO:0000256" key="8">
    <source>
        <dbReference type="ARBA" id="ARBA00022989"/>
    </source>
</evidence>
<evidence type="ECO:0000313" key="15">
    <source>
        <dbReference type="EMBL" id="KAB1208861.1"/>
    </source>
</evidence>
<comment type="subcellular location">
    <subcellularLocation>
        <location evidence="1 13">Golgi apparatus membrane</location>
        <topology evidence="1 13">Single-pass type II membrane protein</topology>
    </subcellularLocation>
</comment>
<comment type="pathway">
    <text evidence="2 13">Glycan metabolism; pectin biosynthesis.</text>
</comment>
<dbReference type="PANTHER" id="PTHR32116">
    <property type="entry name" value="GALACTURONOSYLTRANSFERASE 4-RELATED"/>
    <property type="match status" value="1"/>
</dbReference>
<dbReference type="InterPro" id="IPR029044">
    <property type="entry name" value="Nucleotide-diphossugar_trans"/>
</dbReference>
<evidence type="ECO:0000256" key="4">
    <source>
        <dbReference type="ARBA" id="ARBA00022676"/>
    </source>
</evidence>
<name>A0A6A1V855_9ROSI</name>
<dbReference type="EC" id="2.4.1.-" evidence="13"/>
<evidence type="ECO:0000256" key="2">
    <source>
        <dbReference type="ARBA" id="ARBA00004877"/>
    </source>
</evidence>
<evidence type="ECO:0000256" key="1">
    <source>
        <dbReference type="ARBA" id="ARBA00004323"/>
    </source>
</evidence>
<keyword evidence="12 13" id="KW-0961">Cell wall biogenesis/degradation</keyword>
<dbReference type="GO" id="GO:0000139">
    <property type="term" value="C:Golgi membrane"/>
    <property type="evidence" value="ECO:0007669"/>
    <property type="project" value="UniProtKB-SubCell"/>
</dbReference>
<dbReference type="FunFam" id="3.90.550.10:FF:000056">
    <property type="entry name" value="Hexosyltransferase"/>
    <property type="match status" value="1"/>
</dbReference>
<sequence>MKAWSGSAEKHRADAASRLNAIEQELGEELKEPRHVVYEDQDLVSVVNNSNENDDSQESGNAGDATKILERNENNDDRKGSQQYHQSKMSSMDGEKVWLEGDSNQSTVVHDREARPQYRRITNEDIKEIKEGNYHQTTVRHENVHFRSRKVTDERVTEMKDQVIRAKVYLNFAPPGSNSHIVRELRQRIREVERAVDQATKDSNLSRSSLQKMKYMEATLSKASRIYPDCSAMVTKLHSMTHNTEELLRLQRNQATYLVRLAARTTPKGLHCLSMRLTAEYFAMQPGERKLPIQQKLQDTELYHFAVFSDNVLACAVVVNSTISTAMESEKIVFHVVTDSLNLPAISKWFLLNPPGKATIQIQSIDNFEWLSTKYNMTLKRQNSSDPRYTSELNHLRFYLPDIFPALDKIVLFDHDVVVQRDLTALWSVDMKGKVNGAVETCHDSKTIMRMDMLINFSDPLVEKRFDANACTWAFGMNLFDLREWRRQNLTTVYHKYLQLAYEMQLLKAGSLPLGWLTFYNQTVALDWQWHVLGLGYDSDVARGDVEQAAVIHYDGVMKPWLDIAIARYKGYWSLHVPYDHPYLQQCNIHG</sequence>
<evidence type="ECO:0000256" key="6">
    <source>
        <dbReference type="ARBA" id="ARBA00022692"/>
    </source>
</evidence>
<dbReference type="GO" id="GO:0045489">
    <property type="term" value="P:pectin biosynthetic process"/>
    <property type="evidence" value="ECO:0007669"/>
    <property type="project" value="UniProtKB-UniPathway"/>
</dbReference>
<keyword evidence="4 13" id="KW-0328">Glycosyltransferase</keyword>
<evidence type="ECO:0000256" key="9">
    <source>
        <dbReference type="ARBA" id="ARBA00023034"/>
    </source>
</evidence>
<accession>A0A6A1V855</accession>
<dbReference type="CDD" id="cd06429">
    <property type="entry name" value="GT8_like_1"/>
    <property type="match status" value="1"/>
</dbReference>
<evidence type="ECO:0000313" key="16">
    <source>
        <dbReference type="Proteomes" id="UP000516437"/>
    </source>
</evidence>
<keyword evidence="16" id="KW-1185">Reference proteome</keyword>
<keyword evidence="11" id="KW-0325">Glycoprotein</keyword>
<dbReference type="GO" id="GO:0071555">
    <property type="term" value="P:cell wall organization"/>
    <property type="evidence" value="ECO:0007669"/>
    <property type="project" value="UniProtKB-KW"/>
</dbReference>
<dbReference type="GO" id="GO:0047262">
    <property type="term" value="F:polygalacturonate 4-alpha-galacturonosyltransferase activity"/>
    <property type="evidence" value="ECO:0007669"/>
    <property type="project" value="InterPro"/>
</dbReference>
<proteinExistence type="inferred from homology"/>